<name>A0A382DYK3_9ZZZZ</name>
<evidence type="ECO:0000313" key="1">
    <source>
        <dbReference type="EMBL" id="SVB42667.1"/>
    </source>
</evidence>
<dbReference type="AlphaFoldDB" id="A0A382DYK3"/>
<accession>A0A382DYK3</accession>
<sequence length="160" mass="18145">MAISENDVLWDFGVVIKKIGVHNNTGSGFHPFSDKQNNFSTNINAVIADPFIPPVKNTYLSLPNDQLANQKKANSIDVVTEENVKQVLHLANKYYLQNNYQSIIDILRYTNYNKLTNLNCGNLKYLLAIAYYQTGAYNRAHNIAISSFKKNESDRLCLLL</sequence>
<gene>
    <name evidence="1" type="ORF">METZ01_LOCUS195521</name>
</gene>
<organism evidence="1">
    <name type="scientific">marine metagenome</name>
    <dbReference type="NCBI Taxonomy" id="408172"/>
    <lineage>
        <taxon>unclassified sequences</taxon>
        <taxon>metagenomes</taxon>
        <taxon>ecological metagenomes</taxon>
    </lineage>
</organism>
<reference evidence="1" key="1">
    <citation type="submission" date="2018-05" db="EMBL/GenBank/DDBJ databases">
        <authorList>
            <person name="Lanie J.A."/>
            <person name="Ng W.-L."/>
            <person name="Kazmierczak K.M."/>
            <person name="Andrzejewski T.M."/>
            <person name="Davidsen T.M."/>
            <person name="Wayne K.J."/>
            <person name="Tettelin H."/>
            <person name="Glass J.I."/>
            <person name="Rusch D."/>
            <person name="Podicherti R."/>
            <person name="Tsui H.-C.T."/>
            <person name="Winkler M.E."/>
        </authorList>
    </citation>
    <scope>NUCLEOTIDE SEQUENCE</scope>
</reference>
<feature type="non-terminal residue" evidence="1">
    <location>
        <position position="160"/>
    </location>
</feature>
<proteinExistence type="predicted"/>
<protein>
    <submittedName>
        <fullName evidence="1">Uncharacterized protein</fullName>
    </submittedName>
</protein>
<dbReference type="EMBL" id="UINC01041424">
    <property type="protein sequence ID" value="SVB42667.1"/>
    <property type="molecule type" value="Genomic_DNA"/>
</dbReference>